<dbReference type="PANTHER" id="PTHR45589">
    <property type="entry name" value="WD REPEAT DOMAIN 62, ISOFORM G"/>
    <property type="match status" value="1"/>
</dbReference>
<dbReference type="InterPro" id="IPR011047">
    <property type="entry name" value="Quinoprotein_ADH-like_sf"/>
</dbReference>
<evidence type="ECO:0000313" key="4">
    <source>
        <dbReference type="Proteomes" id="UP001419268"/>
    </source>
</evidence>
<protein>
    <submittedName>
        <fullName evidence="3">Uncharacterized protein</fullName>
    </submittedName>
</protein>
<comment type="caution">
    <text evidence="3">The sequence shown here is derived from an EMBL/GenBank/DDBJ whole genome shotgun (WGS) entry which is preliminary data.</text>
</comment>
<organism evidence="3 4">
    <name type="scientific">Stephania cephalantha</name>
    <dbReference type="NCBI Taxonomy" id="152367"/>
    <lineage>
        <taxon>Eukaryota</taxon>
        <taxon>Viridiplantae</taxon>
        <taxon>Streptophyta</taxon>
        <taxon>Embryophyta</taxon>
        <taxon>Tracheophyta</taxon>
        <taxon>Spermatophyta</taxon>
        <taxon>Magnoliopsida</taxon>
        <taxon>Ranunculales</taxon>
        <taxon>Menispermaceae</taxon>
        <taxon>Menispermoideae</taxon>
        <taxon>Cissampelideae</taxon>
        <taxon>Stephania</taxon>
    </lineage>
</organism>
<evidence type="ECO:0000256" key="2">
    <source>
        <dbReference type="SAM" id="MobiDB-lite"/>
    </source>
</evidence>
<name>A0AAP0KW73_9MAGN</name>
<feature type="repeat" description="WD" evidence="1">
    <location>
        <begin position="357"/>
        <end position="372"/>
    </location>
</feature>
<feature type="repeat" description="WD" evidence="1">
    <location>
        <begin position="618"/>
        <end position="651"/>
    </location>
</feature>
<dbReference type="Pfam" id="PF00400">
    <property type="entry name" value="WD40"/>
    <property type="match status" value="3"/>
</dbReference>
<evidence type="ECO:0000313" key="3">
    <source>
        <dbReference type="EMBL" id="KAK9158989.1"/>
    </source>
</evidence>
<dbReference type="SUPFAM" id="SSF50998">
    <property type="entry name" value="Quinoprotein alcohol dehydrogenase-like"/>
    <property type="match status" value="1"/>
</dbReference>
<proteinExistence type="predicted"/>
<keyword evidence="4" id="KW-1185">Reference proteome</keyword>
<dbReference type="PROSITE" id="PS50082">
    <property type="entry name" value="WD_REPEATS_2"/>
    <property type="match status" value="2"/>
</dbReference>
<dbReference type="EMBL" id="JBBNAG010000002">
    <property type="protein sequence ID" value="KAK9158989.1"/>
    <property type="molecule type" value="Genomic_DNA"/>
</dbReference>
<dbReference type="Proteomes" id="UP001419268">
    <property type="component" value="Unassembled WGS sequence"/>
</dbReference>
<reference evidence="3 4" key="1">
    <citation type="submission" date="2024-01" db="EMBL/GenBank/DDBJ databases">
        <title>Genome assemblies of Stephania.</title>
        <authorList>
            <person name="Yang L."/>
        </authorList>
    </citation>
    <scope>NUCLEOTIDE SEQUENCE [LARGE SCALE GENOMIC DNA]</scope>
    <source>
        <strain evidence="3">JXDWG</strain>
        <tissue evidence="3">Leaf</tissue>
    </source>
</reference>
<feature type="region of interest" description="Disordered" evidence="2">
    <location>
        <begin position="775"/>
        <end position="800"/>
    </location>
</feature>
<dbReference type="InterPro" id="IPR036322">
    <property type="entry name" value="WD40_repeat_dom_sf"/>
</dbReference>
<dbReference type="PANTHER" id="PTHR45589:SF1">
    <property type="entry name" value="WD REPEAT DOMAIN 62, ISOFORM G"/>
    <property type="match status" value="1"/>
</dbReference>
<dbReference type="InterPro" id="IPR001680">
    <property type="entry name" value="WD40_rpt"/>
</dbReference>
<dbReference type="Gene3D" id="2.130.10.10">
    <property type="entry name" value="YVTN repeat-like/Quinoprotein amine dehydrogenase"/>
    <property type="match status" value="4"/>
</dbReference>
<accession>A0AAP0KW73</accession>
<keyword evidence="1" id="KW-0853">WD repeat</keyword>
<dbReference type="InterPro" id="IPR015943">
    <property type="entry name" value="WD40/YVTN_repeat-like_dom_sf"/>
</dbReference>
<feature type="compositionally biased region" description="Polar residues" evidence="2">
    <location>
        <begin position="784"/>
        <end position="793"/>
    </location>
</feature>
<dbReference type="AlphaFoldDB" id="A0AAP0KW73"/>
<sequence>MRPLRKSKKHESKLVLEEIIGLTAKNANGLASIASNGDCVYLAGCVVVVYNVESGDQSHLVVSSRMPKPLSCVAVLDSNGGVIAAGEHLVSVGYPHDGYLCLWDWRSGKLVTKFKSTSSCSAISCVSFSSDARTFVTAGKKHLKIWTIASSTRSISNTGGGGLIMDGKSANLGSQRGSSFVSVISTTSSTVVGGRDRANFSSIYALTDTGMSSITVEKSFALSVSKEFIACACSYGIVQLFTVGTLKYAGSLQYSASKEHHGSKYMVSNGADKPLQHDPTLPDAIACQFSSSEKLVVVYASHSLYVWDLQDVNKVNRCCLLVSHSACIWDVKNLPCENTHSPALACVARGCCGGISFATCSMDGTIRLWDLELQPYVEKKQSSEANAKKQFDGSYLEAEQVGSSHLVSAGIFERDIVESGVCSHGFRSMAVSLDGKYLASGDCQGNLHIYNLKTMDYTCIQDSHEAEILSLSFSSPSEFKDRTAREVAEDKYLLASSGRDRMIHLYDVERSLVFRDVDITNAGCTISRRNHQIASNGTVYDMAIDPEMKIVVTVGQDKKINTFDISSGKLARSFKQEGDFGEPIKVSMDPTSSFLVCSYSNKSICMYDFSNGELVAQAVGHSEVITGIIFLPDCHHIISVGGEGCIFVWKIPALLSSRMLEKLKEFGDPLLSTSVPNLVLSNECNLHAEFDHSLYTKPQNALRPGHPDPNNMGLSEFRFSISRLPNWAQTKVATKENLPMHLESTSAQLEELESPSSSPTNEVVKCAVGSLCETHTPKEVPKGSFSSGTNSSLGPREIPR</sequence>
<dbReference type="InterPro" id="IPR052779">
    <property type="entry name" value="WDR62"/>
</dbReference>
<evidence type="ECO:0000256" key="1">
    <source>
        <dbReference type="PROSITE-ProRule" id="PRU00221"/>
    </source>
</evidence>
<gene>
    <name evidence="3" type="ORF">Scep_005563</name>
</gene>
<dbReference type="SMART" id="SM00320">
    <property type="entry name" value="WD40"/>
    <property type="match status" value="9"/>
</dbReference>
<dbReference type="SUPFAM" id="SSF50978">
    <property type="entry name" value="WD40 repeat-like"/>
    <property type="match status" value="1"/>
</dbReference>